<sequence length="183" mass="21941">MVRIEFKEMEEYFHMEDVFSPGQLIRTLEFHQESPRSGLEIERILEKVHIENLVSYTPNFTREALLLVNSPRAILRTTRLKQEDFLDFIRNWLRGSEDRIKFLDFSYPCNFSEKWEEPDLSEFNLKEWDPERRPLVYTDMKLGDIEFKGRVDIERKSDGVLASIINIHGRALFRVWPSKFILI</sequence>
<dbReference type="WBParaSite" id="Csp11.Scaffold630.g17936.t1">
    <property type="protein sequence ID" value="Csp11.Scaffold630.g17936.t1"/>
    <property type="gene ID" value="Csp11.Scaffold630.g17936"/>
</dbReference>
<evidence type="ECO:0000259" key="1">
    <source>
        <dbReference type="Pfam" id="PF07735"/>
    </source>
</evidence>
<evidence type="ECO:0000313" key="2">
    <source>
        <dbReference type="Proteomes" id="UP000095282"/>
    </source>
</evidence>
<dbReference type="AlphaFoldDB" id="A0A1I7UP50"/>
<keyword evidence="2" id="KW-1185">Reference proteome</keyword>
<protein>
    <submittedName>
        <fullName evidence="3">FBA_2 domain-containing protein</fullName>
    </submittedName>
</protein>
<organism evidence="2 3">
    <name type="scientific">Caenorhabditis tropicalis</name>
    <dbReference type="NCBI Taxonomy" id="1561998"/>
    <lineage>
        <taxon>Eukaryota</taxon>
        <taxon>Metazoa</taxon>
        <taxon>Ecdysozoa</taxon>
        <taxon>Nematoda</taxon>
        <taxon>Chromadorea</taxon>
        <taxon>Rhabditida</taxon>
        <taxon>Rhabditina</taxon>
        <taxon>Rhabditomorpha</taxon>
        <taxon>Rhabditoidea</taxon>
        <taxon>Rhabditidae</taxon>
        <taxon>Peloderinae</taxon>
        <taxon>Caenorhabditis</taxon>
    </lineage>
</organism>
<dbReference type="Pfam" id="PF07735">
    <property type="entry name" value="FBA_2"/>
    <property type="match status" value="1"/>
</dbReference>
<reference evidence="3" key="1">
    <citation type="submission" date="2016-11" db="UniProtKB">
        <authorList>
            <consortium name="WormBaseParasite"/>
        </authorList>
    </citation>
    <scope>IDENTIFICATION</scope>
</reference>
<accession>A0A1I7UP50</accession>
<dbReference type="PANTHER" id="PTHR21503">
    <property type="entry name" value="F-BOX-CONTAINING HYPOTHETICAL PROTEIN C.ELEGANS"/>
    <property type="match status" value="1"/>
</dbReference>
<proteinExistence type="predicted"/>
<evidence type="ECO:0000313" key="3">
    <source>
        <dbReference type="WBParaSite" id="Csp11.Scaffold630.g17936.t1"/>
    </source>
</evidence>
<name>A0A1I7UP50_9PELO</name>
<feature type="domain" description="Sdz-33 F-box" evidence="1">
    <location>
        <begin position="46"/>
        <end position="104"/>
    </location>
</feature>
<dbReference type="eggNOG" id="ENOG502TK8G">
    <property type="taxonomic scope" value="Eukaryota"/>
</dbReference>
<dbReference type="PANTHER" id="PTHR21503:SF8">
    <property type="entry name" value="F-BOX ASSOCIATED DOMAIN-CONTAINING PROTEIN-RELATED"/>
    <property type="match status" value="1"/>
</dbReference>
<dbReference type="Proteomes" id="UP000095282">
    <property type="component" value="Unplaced"/>
</dbReference>
<dbReference type="InterPro" id="IPR012885">
    <property type="entry name" value="F-box_Sdz-33"/>
</dbReference>